<dbReference type="AlphaFoldDB" id="H8KR58"/>
<name>H8KR58_SOLCM</name>
<dbReference type="InterPro" id="IPR021958">
    <property type="entry name" value="DUF3575"/>
</dbReference>
<feature type="signal peptide" evidence="1">
    <location>
        <begin position="1"/>
        <end position="19"/>
    </location>
</feature>
<protein>
    <recommendedName>
        <fullName evidence="4">DUF3575 domain-containing protein</fullName>
    </recommendedName>
</protein>
<keyword evidence="1" id="KW-0732">Signal</keyword>
<sequence length="186" mass="20402">MKKFYVLMAALLMAAAATAQDGPKNAIKVNPLSLGVSTINVSYERVVTARSTFQLGVYYTGYKFTDTKWTGFGITPEYRIHMGQEESAIEGFYIAPFLRYQNLKMTSPSFSNDVNAENKSTLTTFGGGGVLGRQWVWGKFALDIFGGPAYNAGNISYEDTSDSEVEGVNRFKGFTLRFGVSLGLGF</sequence>
<organism evidence="2 3">
    <name type="scientific">Solitalea canadensis (strain ATCC 29591 / DSM 3403 / JCM 21819 / LMG 8368 / NBRC 15130 / NCIMB 12057 / USAM 9D)</name>
    <name type="common">Flexibacter canadensis</name>
    <dbReference type="NCBI Taxonomy" id="929556"/>
    <lineage>
        <taxon>Bacteria</taxon>
        <taxon>Pseudomonadati</taxon>
        <taxon>Bacteroidota</taxon>
        <taxon>Sphingobacteriia</taxon>
        <taxon>Sphingobacteriales</taxon>
        <taxon>Sphingobacteriaceae</taxon>
        <taxon>Solitalea</taxon>
    </lineage>
</organism>
<dbReference type="Proteomes" id="UP000007590">
    <property type="component" value="Chromosome"/>
</dbReference>
<reference evidence="2" key="1">
    <citation type="submission" date="2012-02" db="EMBL/GenBank/DDBJ databases">
        <title>The complete genome of Solitalea canadensis DSM 3403.</title>
        <authorList>
            <consortium name="US DOE Joint Genome Institute (JGI-PGF)"/>
            <person name="Lucas S."/>
            <person name="Copeland A."/>
            <person name="Lapidus A."/>
            <person name="Glavina del Rio T."/>
            <person name="Dalin E."/>
            <person name="Tice H."/>
            <person name="Bruce D."/>
            <person name="Goodwin L."/>
            <person name="Pitluck S."/>
            <person name="Peters L."/>
            <person name="Ovchinnikova G."/>
            <person name="Lu M."/>
            <person name="Kyrpides N."/>
            <person name="Mavromatis K."/>
            <person name="Ivanova N."/>
            <person name="Brettin T."/>
            <person name="Detter J.C."/>
            <person name="Han C."/>
            <person name="Larimer F."/>
            <person name="Land M."/>
            <person name="Hauser L."/>
            <person name="Markowitz V."/>
            <person name="Cheng J.-F."/>
            <person name="Hugenholtz P."/>
            <person name="Woyke T."/>
            <person name="Wu D."/>
            <person name="Spring S."/>
            <person name="Schroeder M."/>
            <person name="Kopitz M."/>
            <person name="Brambilla E."/>
            <person name="Klenk H.-P."/>
            <person name="Eisen J.A."/>
        </authorList>
    </citation>
    <scope>NUCLEOTIDE SEQUENCE</scope>
    <source>
        <strain evidence="2">DSM 3403</strain>
    </source>
</reference>
<evidence type="ECO:0000313" key="3">
    <source>
        <dbReference type="Proteomes" id="UP000007590"/>
    </source>
</evidence>
<accession>H8KR58</accession>
<gene>
    <name evidence="2" type="ordered locus">Solca_2221</name>
</gene>
<dbReference type="HOGENOM" id="CLU_1382485_0_0_10"/>
<evidence type="ECO:0008006" key="4">
    <source>
        <dbReference type="Google" id="ProtNLM"/>
    </source>
</evidence>
<dbReference type="KEGG" id="scn:Solca_2221"/>
<dbReference type="eggNOG" id="ENOG5032V5E">
    <property type="taxonomic scope" value="Bacteria"/>
</dbReference>
<dbReference type="EMBL" id="CP003349">
    <property type="protein sequence ID" value="AFD07264.1"/>
    <property type="molecule type" value="Genomic_DNA"/>
</dbReference>
<dbReference type="OrthoDB" id="1118958at2"/>
<dbReference type="Pfam" id="PF12099">
    <property type="entry name" value="DUF3575"/>
    <property type="match status" value="1"/>
</dbReference>
<keyword evidence="3" id="KW-1185">Reference proteome</keyword>
<dbReference type="STRING" id="929556.Solca_2221"/>
<feature type="chain" id="PRO_5003613310" description="DUF3575 domain-containing protein" evidence="1">
    <location>
        <begin position="20"/>
        <end position="186"/>
    </location>
</feature>
<proteinExistence type="predicted"/>
<evidence type="ECO:0000313" key="2">
    <source>
        <dbReference type="EMBL" id="AFD07264.1"/>
    </source>
</evidence>
<evidence type="ECO:0000256" key="1">
    <source>
        <dbReference type="SAM" id="SignalP"/>
    </source>
</evidence>
<dbReference type="RefSeq" id="WP_014680491.1">
    <property type="nucleotide sequence ID" value="NC_017770.1"/>
</dbReference>